<organism evidence="2 3">
    <name type="scientific">Brachionus plicatilis</name>
    <name type="common">Marine rotifer</name>
    <name type="synonym">Brachionus muelleri</name>
    <dbReference type="NCBI Taxonomy" id="10195"/>
    <lineage>
        <taxon>Eukaryota</taxon>
        <taxon>Metazoa</taxon>
        <taxon>Spiralia</taxon>
        <taxon>Gnathifera</taxon>
        <taxon>Rotifera</taxon>
        <taxon>Eurotatoria</taxon>
        <taxon>Monogononta</taxon>
        <taxon>Pseudotrocha</taxon>
        <taxon>Ploima</taxon>
        <taxon>Brachionidae</taxon>
        <taxon>Brachionus</taxon>
    </lineage>
</organism>
<protein>
    <submittedName>
        <fullName evidence="2">Uncharacterized protein</fullName>
    </submittedName>
</protein>
<dbReference type="Proteomes" id="UP000276133">
    <property type="component" value="Unassembled WGS sequence"/>
</dbReference>
<name>A0A3M7PBJ7_BRAPC</name>
<evidence type="ECO:0000313" key="2">
    <source>
        <dbReference type="EMBL" id="RMZ96428.1"/>
    </source>
</evidence>
<gene>
    <name evidence="2" type="ORF">BpHYR1_054288</name>
</gene>
<sequence length="63" mass="7622">CQFYLNHNFNKNNLFYFFGRIFINIGYILKKSQIILSLMVKGTGQYKTSFFWRNLANNNYIKI</sequence>
<accession>A0A3M7PBJ7</accession>
<evidence type="ECO:0000313" key="3">
    <source>
        <dbReference type="Proteomes" id="UP000276133"/>
    </source>
</evidence>
<dbReference type="EMBL" id="REGN01012204">
    <property type="protein sequence ID" value="RMZ96428.1"/>
    <property type="molecule type" value="Genomic_DNA"/>
</dbReference>
<keyword evidence="1" id="KW-0472">Membrane</keyword>
<feature type="transmembrane region" description="Helical" evidence="1">
    <location>
        <begin position="13"/>
        <end position="29"/>
    </location>
</feature>
<proteinExistence type="predicted"/>
<feature type="non-terminal residue" evidence="2">
    <location>
        <position position="1"/>
    </location>
</feature>
<keyword evidence="3" id="KW-1185">Reference proteome</keyword>
<comment type="caution">
    <text evidence="2">The sequence shown here is derived from an EMBL/GenBank/DDBJ whole genome shotgun (WGS) entry which is preliminary data.</text>
</comment>
<dbReference type="AlphaFoldDB" id="A0A3M7PBJ7"/>
<keyword evidence="1" id="KW-0812">Transmembrane</keyword>
<reference evidence="2 3" key="1">
    <citation type="journal article" date="2018" name="Sci. Rep.">
        <title>Genomic signatures of local adaptation to the degree of environmental predictability in rotifers.</title>
        <authorList>
            <person name="Franch-Gras L."/>
            <person name="Hahn C."/>
            <person name="Garcia-Roger E.M."/>
            <person name="Carmona M.J."/>
            <person name="Serra M."/>
            <person name="Gomez A."/>
        </authorList>
    </citation>
    <scope>NUCLEOTIDE SEQUENCE [LARGE SCALE GENOMIC DNA]</scope>
    <source>
        <strain evidence="2">HYR1</strain>
    </source>
</reference>
<evidence type="ECO:0000256" key="1">
    <source>
        <dbReference type="SAM" id="Phobius"/>
    </source>
</evidence>
<keyword evidence="1" id="KW-1133">Transmembrane helix</keyword>